<accession>B3T4S5</accession>
<proteinExistence type="predicted"/>
<gene>
    <name evidence="1" type="ORF">ALOHA_HF4000ANIW137K11ctg2g3</name>
</gene>
<organism evidence="1">
    <name type="scientific">uncultured marine microorganism HF4000_ANIW137K11</name>
    <dbReference type="NCBI Taxonomy" id="455533"/>
    <lineage>
        <taxon>unclassified sequences</taxon>
        <taxon>environmental samples</taxon>
    </lineage>
</organism>
<dbReference type="Gene3D" id="3.40.50.300">
    <property type="entry name" value="P-loop containing nucleotide triphosphate hydrolases"/>
    <property type="match status" value="1"/>
</dbReference>
<name>B3T4S5_9ZZZZ</name>
<dbReference type="EMBL" id="EU016604">
    <property type="protein sequence ID" value="ABZ07584.1"/>
    <property type="molecule type" value="Genomic_DNA"/>
</dbReference>
<dbReference type="InterPro" id="IPR027417">
    <property type="entry name" value="P-loop_NTPase"/>
</dbReference>
<dbReference type="AlphaFoldDB" id="B3T4S5"/>
<sequence>MTVRLVRQGKFKAVFVWDIEDQWSKLQGYKRITAFADLLEVVKKGKPGKYAYVSQGDMKADFDRFCRAVFHYGSYFGECAAVLEELADVTTMSKAPEGWGILVRRGLKRGISLFPISQRWAEADKTAIGNATDFYVFRAATGSDVDYMAKKTGLPRERIAHLQPLEYLHKDALTGQVTGSKLTFR</sequence>
<protein>
    <submittedName>
        <fullName evidence="1">Uncharacterized protein</fullName>
    </submittedName>
</protein>
<reference evidence="1" key="1">
    <citation type="journal article" date="2008" name="ISME J.">
        <title>Genomic patterns of recombination, clonal divergence and environment in marine microbial populations.</title>
        <authorList>
            <person name="Konstantinidis K.T."/>
            <person name="Delong E.F."/>
        </authorList>
    </citation>
    <scope>NUCLEOTIDE SEQUENCE</scope>
</reference>
<evidence type="ECO:0000313" key="1">
    <source>
        <dbReference type="EMBL" id="ABZ07584.1"/>
    </source>
</evidence>